<evidence type="ECO:0000313" key="2">
    <source>
        <dbReference type="EMBL" id="CAF1676398.1"/>
    </source>
</evidence>
<protein>
    <submittedName>
        <fullName evidence="1">Uncharacterized protein</fullName>
    </submittedName>
</protein>
<evidence type="ECO:0000313" key="4">
    <source>
        <dbReference type="Proteomes" id="UP000663877"/>
    </source>
</evidence>
<dbReference type="OrthoDB" id="10492735at2759"/>
<name>A0A815ZR29_9BILA</name>
<dbReference type="Proteomes" id="UP000663832">
    <property type="component" value="Unassembled WGS sequence"/>
</dbReference>
<evidence type="ECO:0000313" key="1">
    <source>
        <dbReference type="EMBL" id="CAF1586413.1"/>
    </source>
</evidence>
<accession>A0A815ZR29</accession>
<organism evidence="1 4">
    <name type="scientific">Adineta steineri</name>
    <dbReference type="NCBI Taxonomy" id="433720"/>
    <lineage>
        <taxon>Eukaryota</taxon>
        <taxon>Metazoa</taxon>
        <taxon>Spiralia</taxon>
        <taxon>Gnathifera</taxon>
        <taxon>Rotifera</taxon>
        <taxon>Eurotatoria</taxon>
        <taxon>Bdelloidea</taxon>
        <taxon>Adinetida</taxon>
        <taxon>Adinetidae</taxon>
        <taxon>Adineta</taxon>
    </lineage>
</organism>
<evidence type="ECO:0000313" key="3">
    <source>
        <dbReference type="Proteomes" id="UP000663832"/>
    </source>
</evidence>
<dbReference type="AlphaFoldDB" id="A0A815ZR29"/>
<gene>
    <name evidence="1" type="ORF">BJG266_LOCUS49201</name>
    <name evidence="2" type="ORF">QVE165_LOCUS66278</name>
</gene>
<dbReference type="EMBL" id="CAJNOI010007206">
    <property type="protein sequence ID" value="CAF1586413.1"/>
    <property type="molecule type" value="Genomic_DNA"/>
</dbReference>
<keyword evidence="3" id="KW-1185">Reference proteome</keyword>
<sequence length="39" mass="4653">MSDVAADYYENLFSEPEVYRPHPYTDIPCRADWDNEDEV</sequence>
<dbReference type="EMBL" id="CAJNOM010007635">
    <property type="protein sequence ID" value="CAF1676398.1"/>
    <property type="molecule type" value="Genomic_DNA"/>
</dbReference>
<dbReference type="Proteomes" id="UP000663877">
    <property type="component" value="Unassembled WGS sequence"/>
</dbReference>
<comment type="caution">
    <text evidence="1">The sequence shown here is derived from an EMBL/GenBank/DDBJ whole genome shotgun (WGS) entry which is preliminary data.</text>
</comment>
<feature type="non-terminal residue" evidence="1">
    <location>
        <position position="39"/>
    </location>
</feature>
<proteinExistence type="predicted"/>
<reference evidence="1" key="1">
    <citation type="submission" date="2021-02" db="EMBL/GenBank/DDBJ databases">
        <authorList>
            <person name="Nowell W R."/>
        </authorList>
    </citation>
    <scope>NUCLEOTIDE SEQUENCE</scope>
</reference>